<evidence type="ECO:0000313" key="4">
    <source>
        <dbReference type="EMBL" id="TQE97020.1"/>
    </source>
</evidence>
<comment type="similarity">
    <text evidence="2">Belongs to the LarC family.</text>
</comment>
<keyword evidence="5" id="KW-1185">Reference proteome</keyword>
<protein>
    <recommendedName>
        <fullName evidence="2">Putative nickel insertion protein</fullName>
    </recommendedName>
</protein>
<gene>
    <name evidence="4" type="primary">larC</name>
    <name evidence="4" type="ORF">FKZ61_05115</name>
</gene>
<dbReference type="AlphaFoldDB" id="A0A540VJS4"/>
<keyword evidence="1 2" id="KW-0533">Nickel</keyword>
<dbReference type="InParanoid" id="A0A540VJS4"/>
<evidence type="ECO:0000256" key="2">
    <source>
        <dbReference type="HAMAP-Rule" id="MF_01074"/>
    </source>
</evidence>
<dbReference type="Pfam" id="PF01969">
    <property type="entry name" value="Ni_insertion"/>
    <property type="match status" value="1"/>
</dbReference>
<reference evidence="4 5" key="1">
    <citation type="submission" date="2019-06" db="EMBL/GenBank/DDBJ databases">
        <title>Genome sequence of Litorilinea aerophila BAA-2444.</title>
        <authorList>
            <person name="Maclea K.S."/>
            <person name="Maurais E.G."/>
            <person name="Iannazzi L.C."/>
        </authorList>
    </citation>
    <scope>NUCLEOTIDE SEQUENCE [LARGE SCALE GENOMIC DNA]</scope>
    <source>
        <strain evidence="4 5">ATCC BAA-2444</strain>
    </source>
</reference>
<organism evidence="4 5">
    <name type="scientific">Litorilinea aerophila</name>
    <dbReference type="NCBI Taxonomy" id="1204385"/>
    <lineage>
        <taxon>Bacteria</taxon>
        <taxon>Bacillati</taxon>
        <taxon>Chloroflexota</taxon>
        <taxon>Caldilineae</taxon>
        <taxon>Caldilineales</taxon>
        <taxon>Caldilineaceae</taxon>
        <taxon>Litorilinea</taxon>
    </lineage>
</organism>
<dbReference type="GO" id="GO:0016151">
    <property type="term" value="F:nickel cation binding"/>
    <property type="evidence" value="ECO:0007669"/>
    <property type="project" value="UniProtKB-UniRule"/>
</dbReference>
<dbReference type="EMBL" id="VIGC01000005">
    <property type="protein sequence ID" value="TQE97020.1"/>
    <property type="molecule type" value="Genomic_DNA"/>
</dbReference>
<evidence type="ECO:0000256" key="1">
    <source>
        <dbReference type="ARBA" id="ARBA00022596"/>
    </source>
</evidence>
<dbReference type="RefSeq" id="WP_141609005.1">
    <property type="nucleotide sequence ID" value="NZ_VIGC02000005.1"/>
</dbReference>
<keyword evidence="2" id="KW-0456">Lyase</keyword>
<dbReference type="InterPro" id="IPR002822">
    <property type="entry name" value="Ni_insertion"/>
</dbReference>
<dbReference type="PANTHER" id="PTHR36566:SF1">
    <property type="entry name" value="PYRIDINIUM-3,5-BISTHIOCARBOXYLIC ACID MONONUCLEOTIDE NICKEL INSERTION PROTEIN"/>
    <property type="match status" value="1"/>
</dbReference>
<dbReference type="Gene3D" id="3.10.20.300">
    <property type="entry name" value="mk0293 like domain"/>
    <property type="match status" value="1"/>
</dbReference>
<dbReference type="GO" id="GO:0016829">
    <property type="term" value="F:lyase activity"/>
    <property type="evidence" value="ECO:0007669"/>
    <property type="project" value="UniProtKB-UniRule"/>
</dbReference>
<accession>A0A540VJS4</accession>
<sequence length="446" mass="48188">MIGYLDLPSGISGDMFLGCLVDAGWPLAELQATIHRLHLPPTPNGPGWAIRAEPVMRGPLRATLVTVEAAEGHVHRHLADIRQIIQAADLPTAVREAAIRVFTRLAHAEAAVHGVSVEEIHFHEVGALDAIIDIVGVCAGLHALGIRRLYAGSVPLGEGWTRSAHGPIPLPAPATLELLAAVQAPTRPAPGPGELVTPTGAALLAELATFGQPPMAVQRIGLGAGRKEFDWPNLARLWLGEEIRSESQGTPLVVLETNIDDMNPELYAAVSRQLFAHGALDVWTTPIQMKKGRPGVLLSVLARAEQEKALSTLLLRESTTLGVRVYGVRRHEAQRHLEMVETRFGPVPVKVKRVGGEVWGVKPEYDACVDVAEAHRVPVRLVYEAALAAGQAYWETRVPETQNLAAQDKKEHMDHDSQTSIRPDRPHEHGDHLRGSGPEPGHPGRG</sequence>
<proteinExistence type="inferred from homology"/>
<dbReference type="OrthoDB" id="9765625at2"/>
<feature type="region of interest" description="Disordered" evidence="3">
    <location>
        <begin position="406"/>
        <end position="446"/>
    </location>
</feature>
<dbReference type="PANTHER" id="PTHR36566">
    <property type="entry name" value="NICKEL INSERTION PROTEIN-RELATED"/>
    <property type="match status" value="1"/>
</dbReference>
<evidence type="ECO:0000256" key="3">
    <source>
        <dbReference type="SAM" id="MobiDB-lite"/>
    </source>
</evidence>
<evidence type="ECO:0000313" key="5">
    <source>
        <dbReference type="Proteomes" id="UP000317371"/>
    </source>
</evidence>
<dbReference type="Gene3D" id="3.30.70.1380">
    <property type="entry name" value="Transcriptional regulatory protein pf0864 domain like"/>
    <property type="match status" value="1"/>
</dbReference>
<name>A0A540VJS4_9CHLR</name>
<comment type="caution">
    <text evidence="4">The sequence shown here is derived from an EMBL/GenBank/DDBJ whole genome shotgun (WGS) entry which is preliminary data.</text>
</comment>
<dbReference type="HAMAP" id="MF_01074">
    <property type="entry name" value="LarC"/>
    <property type="match status" value="1"/>
</dbReference>
<dbReference type="NCBIfam" id="TIGR00299">
    <property type="entry name" value="nickel pincer cofactor biosynthesis protein LarC"/>
    <property type="match status" value="1"/>
</dbReference>
<dbReference type="Proteomes" id="UP000317371">
    <property type="component" value="Unassembled WGS sequence"/>
</dbReference>
<feature type="compositionally biased region" description="Basic and acidic residues" evidence="3">
    <location>
        <begin position="407"/>
        <end position="434"/>
    </location>
</feature>